<dbReference type="Proteomes" id="UP000291485">
    <property type="component" value="Unassembled WGS sequence"/>
</dbReference>
<dbReference type="PANTHER" id="PTHR44591:SF3">
    <property type="entry name" value="RESPONSE REGULATORY DOMAIN-CONTAINING PROTEIN"/>
    <property type="match status" value="1"/>
</dbReference>
<keyword evidence="1 2" id="KW-0597">Phosphoprotein</keyword>
<keyword evidence="5" id="KW-1185">Reference proteome</keyword>
<dbReference type="InterPro" id="IPR011006">
    <property type="entry name" value="CheY-like_superfamily"/>
</dbReference>
<evidence type="ECO:0000313" key="4">
    <source>
        <dbReference type="EMBL" id="TCD07585.1"/>
    </source>
</evidence>
<feature type="domain" description="Response regulatory" evidence="3">
    <location>
        <begin position="5"/>
        <end position="119"/>
    </location>
</feature>
<gene>
    <name evidence="4" type="ORF">EZ449_13675</name>
</gene>
<name>A0A4R0NZH9_9SPHI</name>
<organism evidence="4 5">
    <name type="scientific">Pedobacter frigidisoli</name>
    <dbReference type="NCBI Taxonomy" id="2530455"/>
    <lineage>
        <taxon>Bacteria</taxon>
        <taxon>Pseudomonadati</taxon>
        <taxon>Bacteroidota</taxon>
        <taxon>Sphingobacteriia</taxon>
        <taxon>Sphingobacteriales</taxon>
        <taxon>Sphingobacteriaceae</taxon>
        <taxon>Pedobacter</taxon>
    </lineage>
</organism>
<protein>
    <submittedName>
        <fullName evidence="4">Response regulator</fullName>
    </submittedName>
</protein>
<feature type="modified residue" description="4-aspartylphosphate" evidence="2">
    <location>
        <position position="54"/>
    </location>
</feature>
<reference evidence="4 5" key="1">
    <citation type="submission" date="2019-02" db="EMBL/GenBank/DDBJ databases">
        <title>Pedobacter sp. RP-3-11 sp. nov., isolated from Arctic soil.</title>
        <authorList>
            <person name="Dahal R.H."/>
        </authorList>
    </citation>
    <scope>NUCLEOTIDE SEQUENCE [LARGE SCALE GENOMIC DNA]</scope>
    <source>
        <strain evidence="4 5">RP-3-11</strain>
    </source>
</reference>
<dbReference type="OrthoDB" id="795853at2"/>
<proteinExistence type="predicted"/>
<dbReference type="GO" id="GO:0000160">
    <property type="term" value="P:phosphorelay signal transduction system"/>
    <property type="evidence" value="ECO:0007669"/>
    <property type="project" value="InterPro"/>
</dbReference>
<evidence type="ECO:0000259" key="3">
    <source>
        <dbReference type="PROSITE" id="PS50110"/>
    </source>
</evidence>
<comment type="caution">
    <text evidence="4">The sequence shown here is derived from an EMBL/GenBank/DDBJ whole genome shotgun (WGS) entry which is preliminary data.</text>
</comment>
<evidence type="ECO:0000313" key="5">
    <source>
        <dbReference type="Proteomes" id="UP000291485"/>
    </source>
</evidence>
<dbReference type="InterPro" id="IPR050595">
    <property type="entry name" value="Bact_response_regulator"/>
</dbReference>
<sequence>MPQKKIMIIEDDLVLLETIQEILTLDAYECLGISDTEHVFSHMEQFKPDLFLIDYMLPDWNGGELSGAIRGMDLFEQTPIIIMSAYARVLFPMTEYGCNAVLEKPFHIDELSKLVKSYLRTPIIDSGLFPKIRTIMKKR</sequence>
<evidence type="ECO:0000256" key="2">
    <source>
        <dbReference type="PROSITE-ProRule" id="PRU00169"/>
    </source>
</evidence>
<dbReference type="InterPro" id="IPR001789">
    <property type="entry name" value="Sig_transdc_resp-reg_receiver"/>
</dbReference>
<dbReference type="AlphaFoldDB" id="A0A4R0NZH9"/>
<accession>A0A4R0NZH9</accession>
<dbReference type="EMBL" id="SJSN01000010">
    <property type="protein sequence ID" value="TCD07585.1"/>
    <property type="molecule type" value="Genomic_DNA"/>
</dbReference>
<evidence type="ECO:0000256" key="1">
    <source>
        <dbReference type="ARBA" id="ARBA00022553"/>
    </source>
</evidence>
<dbReference type="Pfam" id="PF00072">
    <property type="entry name" value="Response_reg"/>
    <property type="match status" value="1"/>
</dbReference>
<dbReference type="RefSeq" id="WP_131559708.1">
    <property type="nucleotide sequence ID" value="NZ_SJSN01000010.1"/>
</dbReference>
<dbReference type="PANTHER" id="PTHR44591">
    <property type="entry name" value="STRESS RESPONSE REGULATOR PROTEIN 1"/>
    <property type="match status" value="1"/>
</dbReference>
<dbReference type="SMART" id="SM00448">
    <property type="entry name" value="REC"/>
    <property type="match status" value="1"/>
</dbReference>
<dbReference type="SUPFAM" id="SSF52172">
    <property type="entry name" value="CheY-like"/>
    <property type="match status" value="1"/>
</dbReference>
<dbReference type="Gene3D" id="3.40.50.2300">
    <property type="match status" value="1"/>
</dbReference>
<dbReference type="PROSITE" id="PS50110">
    <property type="entry name" value="RESPONSE_REGULATORY"/>
    <property type="match status" value="1"/>
</dbReference>